<dbReference type="GeneID" id="97257860"/>
<sequence length="310" mass="34395">MKFILNDERVTNSYGFRVKTAGINLKRFLSNPVCLNNHRNNTKDVLGSWEDVSVEEHLLTATPKFDTEDVDGKEVVRKVERGVLKGCSMGFTFNPKDMVMENGVLTLTKCELTEASICAIPSNAASVVLYNQNGDTLSEQEIKAICLQAENEYIKTKNEMKELTAHLQLEENANESAILNAVKSIEAKLTASETEKVALKAEIDQLKKAETERQTAVLTAEVDKAVKAGKLDEAGKAPILAMPYEGAMALLAALPARKSVTEQLKDNESKLAKFDKMTWDELDKGNHLATLKAEHPEYFAERKKQQFGTN</sequence>
<evidence type="ECO:0000256" key="2">
    <source>
        <dbReference type="ARBA" id="ARBA00022670"/>
    </source>
</evidence>
<dbReference type="GO" id="GO:0006508">
    <property type="term" value="P:proteolysis"/>
    <property type="evidence" value="ECO:0007669"/>
    <property type="project" value="UniProtKB-KW"/>
</dbReference>
<name>I4A090_ORNRL</name>
<keyword evidence="1" id="KW-1188">Viral release from host cell</keyword>
<keyword evidence="2 6" id="KW-0645">Protease</keyword>
<dbReference type="HOGENOM" id="CLU_073787_0_0_10"/>
<keyword evidence="3" id="KW-0378">Hydrolase</keyword>
<proteinExistence type="predicted"/>
<evidence type="ECO:0000256" key="4">
    <source>
        <dbReference type="SAM" id="Coils"/>
    </source>
</evidence>
<evidence type="ECO:0000256" key="1">
    <source>
        <dbReference type="ARBA" id="ARBA00022612"/>
    </source>
</evidence>
<evidence type="ECO:0000313" key="7">
    <source>
        <dbReference type="Proteomes" id="UP000006051"/>
    </source>
</evidence>
<dbReference type="eggNOG" id="COG3740">
    <property type="taxonomic scope" value="Bacteria"/>
</dbReference>
<dbReference type="InterPro" id="IPR054613">
    <property type="entry name" value="Peptidase_S78_dom"/>
</dbReference>
<evidence type="ECO:0000313" key="6">
    <source>
        <dbReference type="EMBL" id="AFL97374.1"/>
    </source>
</evidence>
<keyword evidence="4" id="KW-0175">Coiled coil</keyword>
<dbReference type="AlphaFoldDB" id="I4A090"/>
<dbReference type="GO" id="GO:0008233">
    <property type="term" value="F:peptidase activity"/>
    <property type="evidence" value="ECO:0007669"/>
    <property type="project" value="UniProtKB-KW"/>
</dbReference>
<organism evidence="6 7">
    <name type="scientific">Ornithobacterium rhinotracheale (strain ATCC 51463 / DSM 15997 / CCUG 23171 / CIP 104009 / LMG 9086)</name>
    <dbReference type="NCBI Taxonomy" id="867902"/>
    <lineage>
        <taxon>Bacteria</taxon>
        <taxon>Pseudomonadati</taxon>
        <taxon>Bacteroidota</taxon>
        <taxon>Flavobacteriia</taxon>
        <taxon>Flavobacteriales</taxon>
        <taxon>Weeksellaceae</taxon>
        <taxon>Ornithobacterium</taxon>
    </lineage>
</organism>
<dbReference type="Proteomes" id="UP000006051">
    <property type="component" value="Chromosome"/>
</dbReference>
<feature type="coiled-coil region" evidence="4">
    <location>
        <begin position="146"/>
        <end position="209"/>
    </location>
</feature>
<dbReference type="Pfam" id="PF04586">
    <property type="entry name" value="Peptidase_S78"/>
    <property type="match status" value="1"/>
</dbReference>
<dbReference type="EMBL" id="CP003283">
    <property type="protein sequence ID" value="AFL97374.1"/>
    <property type="molecule type" value="Genomic_DNA"/>
</dbReference>
<gene>
    <name evidence="6" type="ordered locus">Ornrh_1189</name>
</gene>
<accession>I4A090</accession>
<dbReference type="RefSeq" id="WP_014790939.1">
    <property type="nucleotide sequence ID" value="NC_018016.1"/>
</dbReference>
<evidence type="ECO:0000256" key="3">
    <source>
        <dbReference type="ARBA" id="ARBA00022801"/>
    </source>
</evidence>
<dbReference type="KEGG" id="orh:Ornrh_1189"/>
<dbReference type="STRING" id="867902.Ornrh_1189"/>
<keyword evidence="7" id="KW-1185">Reference proteome</keyword>
<reference evidence="6 7" key="1">
    <citation type="submission" date="2012-06" db="EMBL/GenBank/DDBJ databases">
        <title>The complete genome of Ornithobacterium rhinotracheale DSM 15997.</title>
        <authorList>
            <consortium name="US DOE Joint Genome Institute (JGI-PGF)"/>
            <person name="Lucas S."/>
            <person name="Copeland A."/>
            <person name="Lapidus A."/>
            <person name="Goodwin L."/>
            <person name="Pitluck S."/>
            <person name="Peters L."/>
            <person name="Mikhailova N."/>
            <person name="Teshima H."/>
            <person name="Kyrpides N."/>
            <person name="Mavromatis K."/>
            <person name="Pagani I."/>
            <person name="Ivanova N."/>
            <person name="Ovchinnikova G."/>
            <person name="Zeytun A."/>
            <person name="Detter J.C."/>
            <person name="Han C."/>
            <person name="Land M."/>
            <person name="Hauser L."/>
            <person name="Markowitz V."/>
            <person name="Cheng J.-F."/>
            <person name="Hugenholtz P."/>
            <person name="Woyke T."/>
            <person name="Wu D."/>
            <person name="Lang E."/>
            <person name="Kopitz M."/>
            <person name="Brambilla E."/>
            <person name="Klenk H.-P."/>
            <person name="Eisen J.A."/>
        </authorList>
    </citation>
    <scope>NUCLEOTIDE SEQUENCE [LARGE SCALE GENOMIC DNA]</scope>
    <source>
        <strain evidence="7">ATCC 51463 / DSM 15997 / CCUG 23171 / LMG 9086</strain>
    </source>
</reference>
<dbReference type="PATRIC" id="fig|867902.3.peg.1168"/>
<feature type="domain" description="Prohead serine protease" evidence="5">
    <location>
        <begin position="34"/>
        <end position="128"/>
    </location>
</feature>
<evidence type="ECO:0000259" key="5">
    <source>
        <dbReference type="Pfam" id="PF04586"/>
    </source>
</evidence>
<protein>
    <submittedName>
        <fullName evidence="6">Phage head maturation protease</fullName>
    </submittedName>
</protein>